<dbReference type="SUPFAM" id="SSF52540">
    <property type="entry name" value="P-loop containing nucleoside triphosphate hydrolases"/>
    <property type="match status" value="1"/>
</dbReference>
<dbReference type="OrthoDB" id="2020141at2"/>
<evidence type="ECO:0000259" key="1">
    <source>
        <dbReference type="Pfam" id="PF13191"/>
    </source>
</evidence>
<keyword evidence="3" id="KW-1185">Reference proteome</keyword>
<dbReference type="Gene3D" id="3.40.50.300">
    <property type="entry name" value="P-loop containing nucleotide triphosphate hydrolases"/>
    <property type="match status" value="1"/>
</dbReference>
<dbReference type="eggNOG" id="COG1672">
    <property type="taxonomic scope" value="Bacteria"/>
</dbReference>
<dbReference type="STRING" id="1184609.KILIM_026_00550"/>
<dbReference type="InterPro" id="IPR027417">
    <property type="entry name" value="P-loop_NTPase"/>
</dbReference>
<accession>K6XAF8</accession>
<dbReference type="Proteomes" id="UP000008366">
    <property type="component" value="Unassembled WGS sequence"/>
</dbReference>
<dbReference type="AlphaFoldDB" id="K6XAF8"/>
<dbReference type="Pfam" id="PF13191">
    <property type="entry name" value="AAA_16"/>
    <property type="match status" value="1"/>
</dbReference>
<dbReference type="PANTHER" id="PTHR34301">
    <property type="entry name" value="DNA-BINDING PROTEIN-RELATED"/>
    <property type="match status" value="1"/>
</dbReference>
<protein>
    <recommendedName>
        <fullName evidence="1">Orc1-like AAA ATPase domain-containing protein</fullName>
    </recommendedName>
</protein>
<dbReference type="PANTHER" id="PTHR34301:SF8">
    <property type="entry name" value="ATPASE DOMAIN-CONTAINING PROTEIN"/>
    <property type="match status" value="1"/>
</dbReference>
<organism evidence="2 3">
    <name type="scientific">Kineosphaera limosa NBRC 100340</name>
    <dbReference type="NCBI Taxonomy" id="1184609"/>
    <lineage>
        <taxon>Bacteria</taxon>
        <taxon>Bacillati</taxon>
        <taxon>Actinomycetota</taxon>
        <taxon>Actinomycetes</taxon>
        <taxon>Micrococcales</taxon>
        <taxon>Dermatophilaceae</taxon>
        <taxon>Kineosphaera</taxon>
    </lineage>
</organism>
<dbReference type="InterPro" id="IPR041664">
    <property type="entry name" value="AAA_16"/>
</dbReference>
<evidence type="ECO:0000313" key="2">
    <source>
        <dbReference type="EMBL" id="GAB95784.1"/>
    </source>
</evidence>
<proteinExistence type="predicted"/>
<evidence type="ECO:0000313" key="3">
    <source>
        <dbReference type="Proteomes" id="UP000008366"/>
    </source>
</evidence>
<feature type="domain" description="Orc1-like AAA ATPase" evidence="1">
    <location>
        <begin position="19"/>
        <end position="185"/>
    </location>
</feature>
<dbReference type="RefSeq" id="WP_006592316.1">
    <property type="nucleotide sequence ID" value="NZ_BAHD01000026.1"/>
</dbReference>
<sequence>MLDPLASPYTPGDIATFTPGRERQTAALERSLVGVAGRQHFEGRIQVVQGARGVGKTSLLRAVERTATALGLSTAFVTASPGATLAPLADLLAHRMQQLSPMPLTEQFKHAVSRVGLRLGPAEVALDVRAASALPSAVSSLKQVVTAVAGATQATNRGLVIFIDELQDADPSEIRVLATAWQELQAEVHAAGAAALPAALMAAGLSSTQERVTEGASFAERFRFETVTNLPENAATAALFQPALEAGVIWESEALEIVLTRSGGYPYFVQLYGHEVWLSRERRSGDRIDLDDARSGVAAADEQVELFYRGRWNRATAAERRVLATIARSGLEEMSRAELAAALGMHSNDLSVARAALLGKGLLAVPRRGVLALNAPGFGQFILDETDGDPQFA</sequence>
<gene>
    <name evidence="2" type="ORF">KILIM_026_00550</name>
</gene>
<dbReference type="EMBL" id="BAHD01000026">
    <property type="protein sequence ID" value="GAB95784.1"/>
    <property type="molecule type" value="Genomic_DNA"/>
</dbReference>
<name>K6XAF8_9MICO</name>
<comment type="caution">
    <text evidence="2">The sequence shown here is derived from an EMBL/GenBank/DDBJ whole genome shotgun (WGS) entry which is preliminary data.</text>
</comment>
<reference evidence="2 3" key="1">
    <citation type="submission" date="2012-08" db="EMBL/GenBank/DDBJ databases">
        <title>Whole genome shotgun sequence of Kineosphaera limosa NBRC 100340.</title>
        <authorList>
            <person name="Yoshida I."/>
            <person name="Isaki S."/>
            <person name="Hosoyama A."/>
            <person name="Tsuchikane K."/>
            <person name="Katsumata H."/>
            <person name="Ando Y."/>
            <person name="Ohji S."/>
            <person name="Hamada M."/>
            <person name="Tamura T."/>
            <person name="Yamazoe A."/>
            <person name="Yamazaki S."/>
            <person name="Fujita N."/>
        </authorList>
    </citation>
    <scope>NUCLEOTIDE SEQUENCE [LARGE SCALE GENOMIC DNA]</scope>
    <source>
        <strain evidence="2 3">NBRC 100340</strain>
    </source>
</reference>